<keyword evidence="9 13" id="KW-0869">Chloride channel</keyword>
<dbReference type="GO" id="GO:0034707">
    <property type="term" value="C:chloride channel complex"/>
    <property type="evidence" value="ECO:0007669"/>
    <property type="project" value="UniProtKB-UniRule"/>
</dbReference>
<feature type="transmembrane region" description="Helical" evidence="13">
    <location>
        <begin position="216"/>
        <end position="236"/>
    </location>
</feature>
<evidence type="ECO:0000256" key="2">
    <source>
        <dbReference type="ARBA" id="ARBA00009849"/>
    </source>
</evidence>
<dbReference type="GO" id="GO:0005886">
    <property type="term" value="C:plasma membrane"/>
    <property type="evidence" value="ECO:0007669"/>
    <property type="project" value="UniProtKB-SubCell"/>
</dbReference>
<dbReference type="PANTHER" id="PTHR12424:SF8">
    <property type="entry name" value="PROTEIN TWEETY"/>
    <property type="match status" value="1"/>
</dbReference>
<keyword evidence="11 13" id="KW-0868">Chloride</keyword>
<evidence type="ECO:0000256" key="11">
    <source>
        <dbReference type="ARBA" id="ARBA00023214"/>
    </source>
</evidence>
<evidence type="ECO:0000256" key="6">
    <source>
        <dbReference type="ARBA" id="ARBA00022989"/>
    </source>
</evidence>
<keyword evidence="10" id="KW-0325">Glycoprotein</keyword>
<evidence type="ECO:0000256" key="14">
    <source>
        <dbReference type="SAM" id="MobiDB-lite"/>
    </source>
</evidence>
<comment type="subcellular location">
    <subcellularLocation>
        <location evidence="1 13">Cell membrane</location>
        <topology evidence="1 13">Multi-pass membrane protein</topology>
    </subcellularLocation>
</comment>
<feature type="region of interest" description="Disordered" evidence="14">
    <location>
        <begin position="436"/>
        <end position="537"/>
    </location>
</feature>
<evidence type="ECO:0000256" key="4">
    <source>
        <dbReference type="ARBA" id="ARBA00022475"/>
    </source>
</evidence>
<keyword evidence="6 13" id="KW-1133">Transmembrane helix</keyword>
<evidence type="ECO:0000256" key="13">
    <source>
        <dbReference type="RuleBase" id="RU361114"/>
    </source>
</evidence>
<evidence type="ECO:0000256" key="8">
    <source>
        <dbReference type="ARBA" id="ARBA00023136"/>
    </source>
</evidence>
<accession>A0AAV3YVM3</accession>
<feature type="compositionally biased region" description="Polar residues" evidence="14">
    <location>
        <begin position="527"/>
        <end position="537"/>
    </location>
</feature>
<dbReference type="GO" id="GO:0072320">
    <property type="term" value="F:volume-sensitive chloride channel activity"/>
    <property type="evidence" value="ECO:0007669"/>
    <property type="project" value="TreeGrafter"/>
</dbReference>
<comment type="similarity">
    <text evidence="2 13">Belongs to the tweety family.</text>
</comment>
<evidence type="ECO:0000256" key="5">
    <source>
        <dbReference type="ARBA" id="ARBA00022692"/>
    </source>
</evidence>
<evidence type="ECO:0000313" key="16">
    <source>
        <dbReference type="Proteomes" id="UP000735302"/>
    </source>
</evidence>
<proteinExistence type="inferred from homology"/>
<evidence type="ECO:0000256" key="10">
    <source>
        <dbReference type="ARBA" id="ARBA00023180"/>
    </source>
</evidence>
<feature type="transmembrane region" description="Helical" evidence="13">
    <location>
        <begin position="88"/>
        <end position="109"/>
    </location>
</feature>
<protein>
    <recommendedName>
        <fullName evidence="13">Protein tweety homolog</fullName>
    </recommendedName>
</protein>
<keyword evidence="8 13" id="KW-0472">Membrane</keyword>
<dbReference type="PANTHER" id="PTHR12424">
    <property type="entry name" value="TWEETY-RELATED"/>
    <property type="match status" value="1"/>
</dbReference>
<feature type="transmembrane region" description="Helical" evidence="13">
    <location>
        <begin position="46"/>
        <end position="67"/>
    </location>
</feature>
<evidence type="ECO:0000256" key="7">
    <source>
        <dbReference type="ARBA" id="ARBA00023065"/>
    </source>
</evidence>
<reference evidence="15 16" key="1">
    <citation type="journal article" date="2021" name="Elife">
        <title>Chloroplast acquisition without the gene transfer in kleptoplastic sea slugs, Plakobranchus ocellatus.</title>
        <authorList>
            <person name="Maeda T."/>
            <person name="Takahashi S."/>
            <person name="Yoshida T."/>
            <person name="Shimamura S."/>
            <person name="Takaki Y."/>
            <person name="Nagai Y."/>
            <person name="Toyoda A."/>
            <person name="Suzuki Y."/>
            <person name="Arimoto A."/>
            <person name="Ishii H."/>
            <person name="Satoh N."/>
            <person name="Nishiyama T."/>
            <person name="Hasebe M."/>
            <person name="Maruyama T."/>
            <person name="Minagawa J."/>
            <person name="Obokata J."/>
            <person name="Shigenobu S."/>
        </authorList>
    </citation>
    <scope>NUCLEOTIDE SEQUENCE [LARGE SCALE GENOMIC DNA]</scope>
</reference>
<dbReference type="Pfam" id="PF04906">
    <property type="entry name" value="Tweety"/>
    <property type="match status" value="1"/>
</dbReference>
<keyword evidence="12 13" id="KW-0407">Ion channel</keyword>
<keyword evidence="4" id="KW-1003">Cell membrane</keyword>
<sequence length="537" mass="59914">MAADTQKVYGKIWLTDFFHAFPHINFHFKSVNSTFNPESNDYLQSLGFLFAVPVAICLILWLVYLTFFACRSCQKPNSRPRQKSQSSCVIGFLFVLVIVGICILGLGFYNNERAHSGVDGVGGAAVNMNTTINAARIGITNLDDISDKVVNVWAGSLEDSVQSIPDSEIKRELLTMIEQMAQQAAEAKTTLVAVDKLDASQDYLTDFHDVVENVEYYRWIGTIAVLTIYSVLYVSILVGQIKHWRTLLIVNAVFAVFLTLLFWAVLGTYLGSSVGLGDFCKNPDAYFVKKLTKAEMSDKLLVYMQCPDPSKPYQEIIAKAQADIVQASSLLETISQHVKPFHLKRFEATAKVVQDNLQMALANLSTIQSNVGTCTTLHNYYVDGINSACVHSIKSFAVLLIVTASLALITAILVFIISCVWRQYRKETSVEYLREDDTDPFLPRPPPYDRDYGTISRAGPRAWSERSSRASPRAWSERGGLRAQHPSVNEETVMILRHPHPTAPREDSPPPAYHSGQFSTHHLEAALSSNYGQPRNQ</sequence>
<keyword evidence="7 13" id="KW-0406">Ion transport</keyword>
<keyword evidence="5 13" id="KW-0812">Transmembrane</keyword>
<organism evidence="15 16">
    <name type="scientific">Plakobranchus ocellatus</name>
    <dbReference type="NCBI Taxonomy" id="259542"/>
    <lineage>
        <taxon>Eukaryota</taxon>
        <taxon>Metazoa</taxon>
        <taxon>Spiralia</taxon>
        <taxon>Lophotrochozoa</taxon>
        <taxon>Mollusca</taxon>
        <taxon>Gastropoda</taxon>
        <taxon>Heterobranchia</taxon>
        <taxon>Euthyneura</taxon>
        <taxon>Panpulmonata</taxon>
        <taxon>Sacoglossa</taxon>
        <taxon>Placobranchoidea</taxon>
        <taxon>Plakobranchidae</taxon>
        <taxon>Plakobranchus</taxon>
    </lineage>
</organism>
<dbReference type="EMBL" id="BLXT01001503">
    <property type="protein sequence ID" value="GFN86287.1"/>
    <property type="molecule type" value="Genomic_DNA"/>
</dbReference>
<keyword evidence="3 13" id="KW-0813">Transport</keyword>
<gene>
    <name evidence="15" type="ORF">PoB_001279300</name>
</gene>
<feature type="transmembrane region" description="Helical" evidence="13">
    <location>
        <begin position="248"/>
        <end position="270"/>
    </location>
</feature>
<evidence type="ECO:0000256" key="9">
    <source>
        <dbReference type="ARBA" id="ARBA00023173"/>
    </source>
</evidence>
<evidence type="ECO:0000256" key="3">
    <source>
        <dbReference type="ARBA" id="ARBA00022448"/>
    </source>
</evidence>
<dbReference type="InterPro" id="IPR006990">
    <property type="entry name" value="Tweety"/>
</dbReference>
<dbReference type="GO" id="GO:0005229">
    <property type="term" value="F:intracellularly calcium-gated chloride channel activity"/>
    <property type="evidence" value="ECO:0007669"/>
    <property type="project" value="TreeGrafter"/>
</dbReference>
<name>A0AAV3YVM3_9GAST</name>
<comment type="function">
    <text evidence="13">Probable chloride channel.</text>
</comment>
<feature type="transmembrane region" description="Helical" evidence="13">
    <location>
        <begin position="396"/>
        <end position="421"/>
    </location>
</feature>
<dbReference type="AlphaFoldDB" id="A0AAV3YVM3"/>
<dbReference type="Proteomes" id="UP000735302">
    <property type="component" value="Unassembled WGS sequence"/>
</dbReference>
<evidence type="ECO:0000256" key="1">
    <source>
        <dbReference type="ARBA" id="ARBA00004651"/>
    </source>
</evidence>
<comment type="caution">
    <text evidence="15">The sequence shown here is derived from an EMBL/GenBank/DDBJ whole genome shotgun (WGS) entry which is preliminary data.</text>
</comment>
<evidence type="ECO:0000313" key="15">
    <source>
        <dbReference type="EMBL" id="GFN86287.1"/>
    </source>
</evidence>
<evidence type="ECO:0000256" key="12">
    <source>
        <dbReference type="ARBA" id="ARBA00023303"/>
    </source>
</evidence>
<keyword evidence="16" id="KW-1185">Reference proteome</keyword>